<dbReference type="Proteomes" id="UP000053328">
    <property type="component" value="Unassembled WGS sequence"/>
</dbReference>
<dbReference type="RefSeq" id="XP_016234692.1">
    <property type="nucleotide sequence ID" value="XM_016381590.1"/>
</dbReference>
<protein>
    <submittedName>
        <fullName evidence="1">Uncharacterized protein</fullName>
    </submittedName>
</protein>
<dbReference type="EMBL" id="KN847496">
    <property type="protein sequence ID" value="KIW14476.1"/>
    <property type="molecule type" value="Genomic_DNA"/>
</dbReference>
<dbReference type="VEuPathDB" id="FungiDB:PV08_07260"/>
<name>A0A0D1YHU0_9EURO</name>
<organism evidence="1 2">
    <name type="scientific">Exophiala spinifera</name>
    <dbReference type="NCBI Taxonomy" id="91928"/>
    <lineage>
        <taxon>Eukaryota</taxon>
        <taxon>Fungi</taxon>
        <taxon>Dikarya</taxon>
        <taxon>Ascomycota</taxon>
        <taxon>Pezizomycotina</taxon>
        <taxon>Eurotiomycetes</taxon>
        <taxon>Chaetothyriomycetidae</taxon>
        <taxon>Chaetothyriales</taxon>
        <taxon>Herpotrichiellaceae</taxon>
        <taxon>Exophiala</taxon>
    </lineage>
</organism>
<dbReference type="GeneID" id="27334343"/>
<proteinExistence type="predicted"/>
<dbReference type="HOGENOM" id="CLU_2333621_0_0_1"/>
<sequence>MGAEKKKNSNHNEKKGGKDLDLLRRVIASTANDPAASTISVDYLELQKSYPKHNVRALQQKVCRLGEKTKGLGTKIRLVGRGKEALRKDRGRANKGKN</sequence>
<evidence type="ECO:0000313" key="2">
    <source>
        <dbReference type="Proteomes" id="UP000053328"/>
    </source>
</evidence>
<reference evidence="1 2" key="1">
    <citation type="submission" date="2015-01" db="EMBL/GenBank/DDBJ databases">
        <title>The Genome Sequence of Exophiala spinifera CBS89968.</title>
        <authorList>
            <consortium name="The Broad Institute Genomics Platform"/>
            <person name="Cuomo C."/>
            <person name="de Hoog S."/>
            <person name="Gorbushina A."/>
            <person name="Stielow B."/>
            <person name="Teixiera M."/>
            <person name="Abouelleil A."/>
            <person name="Chapman S.B."/>
            <person name="Priest M."/>
            <person name="Young S.K."/>
            <person name="Wortman J."/>
            <person name="Nusbaum C."/>
            <person name="Birren B."/>
        </authorList>
    </citation>
    <scope>NUCLEOTIDE SEQUENCE [LARGE SCALE GENOMIC DNA]</scope>
    <source>
        <strain evidence="1 2">CBS 89968</strain>
    </source>
</reference>
<keyword evidence="2" id="KW-1185">Reference proteome</keyword>
<gene>
    <name evidence="1" type="ORF">PV08_07260</name>
</gene>
<evidence type="ECO:0000313" key="1">
    <source>
        <dbReference type="EMBL" id="KIW14476.1"/>
    </source>
</evidence>
<dbReference type="AlphaFoldDB" id="A0A0D1YHU0"/>
<accession>A0A0D1YHU0</accession>